<dbReference type="PANTHER" id="PTHR47926">
    <property type="entry name" value="PENTATRICOPEPTIDE REPEAT-CONTAINING PROTEIN"/>
    <property type="match status" value="1"/>
</dbReference>
<dbReference type="InterPro" id="IPR046960">
    <property type="entry name" value="PPR_At4g14850-like_plant"/>
</dbReference>
<dbReference type="Pfam" id="PF01535">
    <property type="entry name" value="PPR"/>
    <property type="match status" value="3"/>
</dbReference>
<proteinExistence type="predicted"/>
<keyword evidence="5" id="KW-1185">Reference proteome</keyword>
<evidence type="ECO:0000313" key="4">
    <source>
        <dbReference type="EMBL" id="KAK3011547.1"/>
    </source>
</evidence>
<evidence type="ECO:0000256" key="1">
    <source>
        <dbReference type="ARBA" id="ARBA00022737"/>
    </source>
</evidence>
<dbReference type="Pfam" id="PF13041">
    <property type="entry name" value="PPR_2"/>
    <property type="match status" value="2"/>
</dbReference>
<feature type="repeat" description="PPR" evidence="2">
    <location>
        <begin position="297"/>
        <end position="331"/>
    </location>
</feature>
<feature type="compositionally biased region" description="Low complexity" evidence="3">
    <location>
        <begin position="24"/>
        <end position="35"/>
    </location>
</feature>
<evidence type="ECO:0000256" key="3">
    <source>
        <dbReference type="SAM" id="MobiDB-lite"/>
    </source>
</evidence>
<comment type="caution">
    <text evidence="4">The sequence shown here is derived from an EMBL/GenBank/DDBJ whole genome shotgun (WGS) entry which is preliminary data.</text>
</comment>
<dbReference type="NCBIfam" id="TIGR00756">
    <property type="entry name" value="PPR"/>
    <property type="match status" value="3"/>
</dbReference>
<keyword evidence="1" id="KW-0677">Repeat</keyword>
<dbReference type="Gene3D" id="1.25.40.10">
    <property type="entry name" value="Tetratricopeptide repeat domain"/>
    <property type="match status" value="3"/>
</dbReference>
<dbReference type="InterPro" id="IPR002885">
    <property type="entry name" value="PPR_rpt"/>
</dbReference>
<gene>
    <name evidence="4" type="ORF">RJ639_011403</name>
</gene>
<dbReference type="Proteomes" id="UP001188597">
    <property type="component" value="Unassembled WGS sequence"/>
</dbReference>
<dbReference type="InterPro" id="IPR011990">
    <property type="entry name" value="TPR-like_helical_dom_sf"/>
</dbReference>
<reference evidence="4" key="1">
    <citation type="submission" date="2022-12" db="EMBL/GenBank/DDBJ databases">
        <title>Draft genome assemblies for two species of Escallonia (Escalloniales).</title>
        <authorList>
            <person name="Chanderbali A."/>
            <person name="Dervinis C."/>
            <person name="Anghel I."/>
            <person name="Soltis D."/>
            <person name="Soltis P."/>
            <person name="Zapata F."/>
        </authorList>
    </citation>
    <scope>NUCLEOTIDE SEQUENCE</scope>
    <source>
        <strain evidence="4">UCBG64.0493</strain>
        <tissue evidence="4">Leaf</tissue>
    </source>
</reference>
<dbReference type="PROSITE" id="PS51375">
    <property type="entry name" value="PPR"/>
    <property type="match status" value="2"/>
</dbReference>
<dbReference type="Gene3D" id="3.40.50.2000">
    <property type="entry name" value="Glycogen Phosphorylase B"/>
    <property type="match status" value="1"/>
</dbReference>
<evidence type="ECO:0000313" key="5">
    <source>
        <dbReference type="Proteomes" id="UP001188597"/>
    </source>
</evidence>
<dbReference type="EMBL" id="JAVXUP010001448">
    <property type="protein sequence ID" value="KAK3011547.1"/>
    <property type="molecule type" value="Genomic_DNA"/>
</dbReference>
<feature type="compositionally biased region" description="Low complexity" evidence="3">
    <location>
        <begin position="1"/>
        <end position="17"/>
    </location>
</feature>
<organism evidence="4 5">
    <name type="scientific">Escallonia herrerae</name>
    <dbReference type="NCBI Taxonomy" id="1293975"/>
    <lineage>
        <taxon>Eukaryota</taxon>
        <taxon>Viridiplantae</taxon>
        <taxon>Streptophyta</taxon>
        <taxon>Embryophyta</taxon>
        <taxon>Tracheophyta</taxon>
        <taxon>Spermatophyta</taxon>
        <taxon>Magnoliopsida</taxon>
        <taxon>eudicotyledons</taxon>
        <taxon>Gunneridae</taxon>
        <taxon>Pentapetalae</taxon>
        <taxon>asterids</taxon>
        <taxon>campanulids</taxon>
        <taxon>Escalloniales</taxon>
        <taxon>Escalloniaceae</taxon>
        <taxon>Escallonia</taxon>
    </lineage>
</organism>
<evidence type="ECO:0008006" key="6">
    <source>
        <dbReference type="Google" id="ProtNLM"/>
    </source>
</evidence>
<dbReference type="AlphaFoldDB" id="A0AA88VMN1"/>
<sequence length="512" mass="57510">MSTSPLPLPISITPPIHTHNHNKTSTLSPNSPSPTQNGHITSDPPTKPRTIRYRLSQLCREGQPHLARQLFDAIPRPTTVLWNTIIIGFICNSMPDEAILLYGRMRSRSSQCDPYTYSSTLKACADSRQLHIGKAVHCHIVRSHLHPSRIVCNSLLNMYVSCLSLNDDEAGFTEPSLSRYDIVPKVFDTMPKRNVVAWNTIISWYVKINKFEEALLRFIMMMKTGIKPTVVSFVNVFPGISRMGNARIANVLYGLLLKLGSDYVDDMFAVSSAVFMYAELACLKFARKVFDNSLERNTEVWNTMIGGYVQNNQPAEALDLFLQALESRDRIVLDDVTFVSALTAASQLQQLKFSEQLHGYLIKNSLAVHIILLNAIIVMYSRCNSIETSFKVFNAMLERDNVSWNTMVSALVQNGLDDEVVESAKLLINRNHQLSITVLSMKLPVDTGVANYTQSLQKDATDRMKFVEHPQDDSIFKLVCESPASFLSAFVKSQKAHVRDIVADIETRSDST</sequence>
<dbReference type="FunFam" id="1.25.40.10:FF:000645">
    <property type="entry name" value="Pentatricopeptide repeat-containing protein chloroplastic"/>
    <property type="match status" value="1"/>
</dbReference>
<feature type="repeat" description="PPR" evidence="2">
    <location>
        <begin position="194"/>
        <end position="228"/>
    </location>
</feature>
<accession>A0AA88VMN1</accession>
<dbReference type="GO" id="GO:0009451">
    <property type="term" value="P:RNA modification"/>
    <property type="evidence" value="ECO:0007669"/>
    <property type="project" value="InterPro"/>
</dbReference>
<dbReference type="GO" id="GO:0003723">
    <property type="term" value="F:RNA binding"/>
    <property type="evidence" value="ECO:0007669"/>
    <property type="project" value="InterPro"/>
</dbReference>
<evidence type="ECO:0000256" key="2">
    <source>
        <dbReference type="PROSITE-ProRule" id="PRU00708"/>
    </source>
</evidence>
<feature type="region of interest" description="Disordered" evidence="3">
    <location>
        <begin position="1"/>
        <end position="48"/>
    </location>
</feature>
<name>A0AA88VMN1_9ASTE</name>
<protein>
    <recommendedName>
        <fullName evidence="6">Pentatricopeptide repeat-containing protein</fullName>
    </recommendedName>
</protein>